<organism evidence="4">
    <name type="scientific">Synura petersenii</name>
    <dbReference type="NCBI Taxonomy" id="52555"/>
    <lineage>
        <taxon>Eukaryota</taxon>
        <taxon>Sar</taxon>
        <taxon>Stramenopiles</taxon>
        <taxon>Ochrophyta</taxon>
        <taxon>Synurophyceae</taxon>
        <taxon>Synurales</taxon>
        <taxon>Mallomonadaceae</taxon>
        <taxon>Synura</taxon>
    </lineage>
</organism>
<dbReference type="GO" id="GO:0005840">
    <property type="term" value="C:ribosome"/>
    <property type="evidence" value="ECO:0007669"/>
    <property type="project" value="UniProtKB-KW"/>
</dbReference>
<dbReference type="GO" id="GO:0006412">
    <property type="term" value="P:translation"/>
    <property type="evidence" value="ECO:0007669"/>
    <property type="project" value="InterPro"/>
</dbReference>
<proteinExistence type="inferred from homology"/>
<dbReference type="EMBL" id="MH795128">
    <property type="protein sequence ID" value="AYO28174.1"/>
    <property type="molecule type" value="Genomic_DNA"/>
</dbReference>
<evidence type="ECO:0000256" key="2">
    <source>
        <dbReference type="ARBA" id="ARBA00022980"/>
    </source>
</evidence>
<dbReference type="HAMAP" id="MF_00391">
    <property type="entry name" value="Ribosomal_bL34"/>
    <property type="match status" value="1"/>
</dbReference>
<keyword evidence="3" id="KW-0687">Ribonucleoprotein</keyword>
<dbReference type="NCBIfam" id="TIGR01030">
    <property type="entry name" value="rpmH_bact"/>
    <property type="match status" value="1"/>
</dbReference>
<evidence type="ECO:0000313" key="4">
    <source>
        <dbReference type="EMBL" id="AYO28174.1"/>
    </source>
</evidence>
<geneLocation type="plastid" evidence="4"/>
<protein>
    <submittedName>
        <fullName evidence="4">Ribosomal protein L34</fullName>
    </submittedName>
</protein>
<evidence type="ECO:0000256" key="3">
    <source>
        <dbReference type="ARBA" id="ARBA00023274"/>
    </source>
</evidence>
<dbReference type="GO" id="GO:0003735">
    <property type="term" value="F:structural constituent of ribosome"/>
    <property type="evidence" value="ECO:0007669"/>
    <property type="project" value="InterPro"/>
</dbReference>
<dbReference type="EMBL" id="MH795128">
    <property type="protein sequence ID" value="AYO28163.1"/>
    <property type="molecule type" value="Genomic_DNA"/>
</dbReference>
<keyword evidence="2 4" id="KW-0689">Ribosomal protein</keyword>
<dbReference type="GO" id="GO:1990904">
    <property type="term" value="C:ribonucleoprotein complex"/>
    <property type="evidence" value="ECO:0007669"/>
    <property type="project" value="UniProtKB-KW"/>
</dbReference>
<gene>
    <name evidence="4" type="primary">rpl34</name>
</gene>
<dbReference type="Pfam" id="PF00468">
    <property type="entry name" value="Ribosomal_L34"/>
    <property type="match status" value="1"/>
</dbReference>
<sequence>MTKHTLNGRRRKVIKSSGFRARLATKSGRKVLKNRRQKGRWKLAIK</sequence>
<dbReference type="InterPro" id="IPR000271">
    <property type="entry name" value="Ribosomal_bL34"/>
</dbReference>
<dbReference type="Gene3D" id="1.10.287.3980">
    <property type="match status" value="1"/>
</dbReference>
<reference evidence="4" key="1">
    <citation type="submission" date="2018-08" db="EMBL/GenBank/DDBJ databases">
        <title>Comparative Plastid Genomics of Synurophyceae: Evolutionary Evidence of Lateral Gene Transfer and Inverted Repeat Dynamics.</title>
        <authorList>
            <person name="Kim J.I."/>
            <person name="Shin H."/>
            <person name="Skaloud P."/>
            <person name="Jung J."/>
            <person name="Yoon H.S."/>
            <person name="Archibald J.M."/>
            <person name="Shin W."/>
        </authorList>
    </citation>
    <scope>NUCLEOTIDE SEQUENCE</scope>
    <source>
        <strain evidence="4">S114.C7</strain>
    </source>
</reference>
<comment type="similarity">
    <text evidence="1">Belongs to the bacterial ribosomal protein bL34 family.</text>
</comment>
<evidence type="ECO:0000256" key="1">
    <source>
        <dbReference type="ARBA" id="ARBA00010111"/>
    </source>
</evidence>
<dbReference type="AlphaFoldDB" id="A0A3G2QYL5"/>
<keyword evidence="4" id="KW-0934">Plastid</keyword>
<name>A0A3G2QYL5_9STRA</name>
<accession>A0A3G2QYL5</accession>